<name>A0A6F8X369_9VIRU</name>
<reference evidence="1" key="1">
    <citation type="journal article" date="2021" name="Microbiol. Resour. Announc.">
        <title>Genome Sequence of Lymphocystis Disease Virus 2 LCDV-JP_Oita_2018, Isolated from a Diseased Japanese Flounder (Paralichthys olivaceus) in Japan.</title>
        <authorList>
            <person name="Kawato S."/>
            <person name="Nozaki R."/>
            <person name="Hirono I."/>
            <person name="Kondo H."/>
        </authorList>
    </citation>
    <scope>NUCLEOTIDE SEQUENCE</scope>
    <source>
        <strain evidence="1">LCDV-JP_Oita_2018</strain>
    </source>
</reference>
<dbReference type="EMBL" id="LC534415">
    <property type="protein sequence ID" value="BCB67423.1"/>
    <property type="molecule type" value="Genomic_DNA"/>
</dbReference>
<sequence length="443" mass="51688">MNLSMLILIKYKEGCLKSFFSKKGYKLKEIVNSPELTIVIIDYIEKAVKSFKSKWAKEARGRAYALFNNNIYILKTNLIKGFELPGLAFEDEDPDDNYLKIAQKFKEGGILEESYLSEKIDGCLLTVGVYQKGTIECDLMFKIIKTAWYVETDKLLFVPASRSTLFLNDDMKKYFLNSFSGYSKKDIDQSWKQNKETFLTMVLNIYLKCVSSKIGAISLIFEAVCENRGFKTELTVSYNINCLFYLGYCSETVFIPHYKTDQSIIQPDWYRVRSVEEVKNALKGLNVNLRYKDKIYPEGFVYLDHTRCDDTPFYCKLKPFVYYKCHKLKSEYVNELLGLDDFYNQAYPIVKELKFILSNQLDVALKAYKIEVDKYIQPLLNHSISGDPIKALFAFRKDLNFSFFTDYFPVNIGEKEIFNFSRSIAITTDPESLKYFFKNKFKV</sequence>
<proteinExistence type="predicted"/>
<accession>A0A6F8X369</accession>
<organism evidence="1">
    <name type="scientific">Lymphocystis disease virus 2</name>
    <dbReference type="NCBI Taxonomy" id="159183"/>
    <lineage>
        <taxon>Viruses</taxon>
        <taxon>Varidnaviria</taxon>
        <taxon>Bamfordvirae</taxon>
        <taxon>Nucleocytoviricota</taxon>
        <taxon>Megaviricetes</taxon>
        <taxon>Pimascovirales</taxon>
        <taxon>Pimascovirales incertae sedis</taxon>
        <taxon>Iridoviridae</taxon>
        <taxon>Alphairidovirinae</taxon>
        <taxon>Lymphocystivirus</taxon>
        <taxon>Lymphocystivirus paralichthys1</taxon>
    </lineage>
</organism>
<protein>
    <submittedName>
        <fullName evidence="1">Uncharacterized protein</fullName>
    </submittedName>
</protein>
<evidence type="ECO:0000313" key="1">
    <source>
        <dbReference type="EMBL" id="BCB67423.1"/>
    </source>
</evidence>
<dbReference type="Proteomes" id="UP000501113">
    <property type="component" value="Segment"/>
</dbReference>